<gene>
    <name evidence="7" type="ORF">GCM10011379_38070</name>
</gene>
<comment type="caution">
    <text evidence="7">The sequence shown here is derived from an EMBL/GenBank/DDBJ whole genome shotgun (WGS) entry which is preliminary data.</text>
</comment>
<protein>
    <submittedName>
        <fullName evidence="7">Cell envelope biogenesis protein OmpA</fullName>
    </submittedName>
</protein>
<evidence type="ECO:0000256" key="1">
    <source>
        <dbReference type="ARBA" id="ARBA00004442"/>
    </source>
</evidence>
<name>A0A917J3A7_9BACT</name>
<dbReference type="Pfam" id="PF00691">
    <property type="entry name" value="OmpA"/>
    <property type="match status" value="1"/>
</dbReference>
<dbReference type="Pfam" id="PF07676">
    <property type="entry name" value="PD40"/>
    <property type="match status" value="1"/>
</dbReference>
<evidence type="ECO:0000256" key="4">
    <source>
        <dbReference type="PROSITE-ProRule" id="PRU00339"/>
    </source>
</evidence>
<evidence type="ECO:0000256" key="5">
    <source>
        <dbReference type="PROSITE-ProRule" id="PRU00473"/>
    </source>
</evidence>
<dbReference type="InterPro" id="IPR050330">
    <property type="entry name" value="Bact_OuterMem_StrucFunc"/>
</dbReference>
<dbReference type="PANTHER" id="PTHR30329">
    <property type="entry name" value="STATOR ELEMENT OF FLAGELLAR MOTOR COMPLEX"/>
    <property type="match status" value="1"/>
</dbReference>
<dbReference type="SUPFAM" id="SSF103088">
    <property type="entry name" value="OmpA-like"/>
    <property type="match status" value="1"/>
</dbReference>
<reference evidence="7" key="1">
    <citation type="journal article" date="2014" name="Int. J. Syst. Evol. Microbiol.">
        <title>Complete genome sequence of Corynebacterium casei LMG S-19264T (=DSM 44701T), isolated from a smear-ripened cheese.</title>
        <authorList>
            <consortium name="US DOE Joint Genome Institute (JGI-PGF)"/>
            <person name="Walter F."/>
            <person name="Albersmeier A."/>
            <person name="Kalinowski J."/>
            <person name="Ruckert C."/>
        </authorList>
    </citation>
    <scope>NUCLEOTIDE SEQUENCE</scope>
    <source>
        <strain evidence="7">CGMCC 1.15290</strain>
    </source>
</reference>
<reference evidence="7" key="2">
    <citation type="submission" date="2020-09" db="EMBL/GenBank/DDBJ databases">
        <authorList>
            <person name="Sun Q."/>
            <person name="Zhou Y."/>
        </authorList>
    </citation>
    <scope>NUCLEOTIDE SEQUENCE</scope>
    <source>
        <strain evidence="7">CGMCC 1.15290</strain>
    </source>
</reference>
<dbReference type="Gene3D" id="1.25.40.10">
    <property type="entry name" value="Tetratricopeptide repeat domain"/>
    <property type="match status" value="1"/>
</dbReference>
<dbReference type="AlphaFoldDB" id="A0A917J3A7"/>
<dbReference type="GO" id="GO:0009279">
    <property type="term" value="C:cell outer membrane"/>
    <property type="evidence" value="ECO:0007669"/>
    <property type="project" value="UniProtKB-SubCell"/>
</dbReference>
<dbReference type="PROSITE" id="PS51123">
    <property type="entry name" value="OMPA_2"/>
    <property type="match status" value="1"/>
</dbReference>
<proteinExistence type="predicted"/>
<dbReference type="CDD" id="cd07185">
    <property type="entry name" value="OmpA_C-like"/>
    <property type="match status" value="1"/>
</dbReference>
<accession>A0A917J3A7</accession>
<sequence>MFSKAQEQPTLENLADKRYERFEFVSAAPIYERIIKEGKEKAQVHYKLGYCYEMMQQYENAINTYRQYMYMSDSADVQLWTRIGDLQKIMKRYEEAKWSYNRYAEKTNNYAAVAKRIAGCDSATIWLADTAEKLSLVNERLLNTDVSDWGVSFNGNKLVFTSDHPIEQNKPMSEKERARKTFGRNGHAFLKMYEADTIPAAQAGDSVRMNIKEFKPGGDTYVYHAGPATFTANGDTVYFTITNEDNNLLYAKAITRSVGTRKLELYYAVKNSSGGWNTPVAFAYNKVKYYSIGHAALAKNGSLLYFASDMPGGYGGTDIWFCRKTAEGKWDKPVNCGAVINTPGQEAFPTIVGDTALYFSSNEHAGLGGLDIFSAVGSDTAWQLPVNLKPPFNSSYDDFYCAIANRTGYLASDREGGLGSDDIYSFILPPVEHLLLVNTVYSRKDSSVLTGAHVAFTCAAVAVDTVCTADTKGSNRFEVHKNNTYVIRASYPGYVSNAIEVSTSGYKPVDTVYAQLYLAPVPPPVIIPTKPKVVPMPDRHFEVGETFVLDKLYYDTDKYNIRPDAARELDKLVAILNKYPTIEIELSSHTDSRGSDEHNMILSQNRAKSAVQYLIKKGIAVTRVVAAGYGETRLTNGCMNGIKCSAKEHQMNRRTEVKILKN</sequence>
<dbReference type="Gene3D" id="3.30.1330.60">
    <property type="entry name" value="OmpA-like domain"/>
    <property type="match status" value="1"/>
</dbReference>
<dbReference type="PANTHER" id="PTHR30329:SF21">
    <property type="entry name" value="LIPOPROTEIN YIAD-RELATED"/>
    <property type="match status" value="1"/>
</dbReference>
<keyword evidence="2 5" id="KW-0472">Membrane</keyword>
<dbReference type="InterPro" id="IPR019734">
    <property type="entry name" value="TPR_rpt"/>
</dbReference>
<evidence type="ECO:0000256" key="2">
    <source>
        <dbReference type="ARBA" id="ARBA00023136"/>
    </source>
</evidence>
<feature type="repeat" description="TPR" evidence="4">
    <location>
        <begin position="42"/>
        <end position="75"/>
    </location>
</feature>
<dbReference type="SUPFAM" id="SSF48452">
    <property type="entry name" value="TPR-like"/>
    <property type="match status" value="1"/>
</dbReference>
<keyword evidence="8" id="KW-1185">Reference proteome</keyword>
<dbReference type="EMBL" id="BMIB01000004">
    <property type="protein sequence ID" value="GGH74960.1"/>
    <property type="molecule type" value="Genomic_DNA"/>
</dbReference>
<evidence type="ECO:0000259" key="6">
    <source>
        <dbReference type="PROSITE" id="PS51123"/>
    </source>
</evidence>
<dbReference type="InterPro" id="IPR006665">
    <property type="entry name" value="OmpA-like"/>
</dbReference>
<dbReference type="SUPFAM" id="SSF82171">
    <property type="entry name" value="DPP6 N-terminal domain-like"/>
    <property type="match status" value="1"/>
</dbReference>
<organism evidence="7 8">
    <name type="scientific">Filimonas zeae</name>
    <dbReference type="NCBI Taxonomy" id="1737353"/>
    <lineage>
        <taxon>Bacteria</taxon>
        <taxon>Pseudomonadati</taxon>
        <taxon>Bacteroidota</taxon>
        <taxon>Chitinophagia</taxon>
        <taxon>Chitinophagales</taxon>
        <taxon>Chitinophagaceae</taxon>
        <taxon>Filimonas</taxon>
    </lineage>
</organism>
<dbReference type="InterPro" id="IPR036737">
    <property type="entry name" value="OmpA-like_sf"/>
</dbReference>
<dbReference type="InterPro" id="IPR011990">
    <property type="entry name" value="TPR-like_helical_dom_sf"/>
</dbReference>
<dbReference type="Proteomes" id="UP000627292">
    <property type="component" value="Unassembled WGS sequence"/>
</dbReference>
<feature type="domain" description="OmpA-like" evidence="6">
    <location>
        <begin position="543"/>
        <end position="662"/>
    </location>
</feature>
<dbReference type="InterPro" id="IPR011659">
    <property type="entry name" value="WD40"/>
</dbReference>
<evidence type="ECO:0000313" key="7">
    <source>
        <dbReference type="EMBL" id="GGH74960.1"/>
    </source>
</evidence>
<dbReference type="PROSITE" id="PS50005">
    <property type="entry name" value="TPR"/>
    <property type="match status" value="1"/>
</dbReference>
<dbReference type="PRINTS" id="PR01021">
    <property type="entry name" value="OMPADOMAIN"/>
</dbReference>
<comment type="subcellular location">
    <subcellularLocation>
        <location evidence="1">Cell outer membrane</location>
    </subcellularLocation>
</comment>
<keyword evidence="3" id="KW-0998">Cell outer membrane</keyword>
<evidence type="ECO:0000256" key="3">
    <source>
        <dbReference type="ARBA" id="ARBA00023237"/>
    </source>
</evidence>
<dbReference type="InterPro" id="IPR006664">
    <property type="entry name" value="OMP_bac"/>
</dbReference>
<evidence type="ECO:0000313" key="8">
    <source>
        <dbReference type="Proteomes" id="UP000627292"/>
    </source>
</evidence>
<keyword evidence="4" id="KW-0802">TPR repeat</keyword>